<gene>
    <name evidence="1" type="ORF">FMOSSE_LOCUS11363</name>
</gene>
<protein>
    <submittedName>
        <fullName evidence="1">13068_t:CDS:1</fullName>
    </submittedName>
</protein>
<proteinExistence type="predicted"/>
<name>A0A9N9H5H2_FUNMO</name>
<dbReference type="Proteomes" id="UP000789375">
    <property type="component" value="Unassembled WGS sequence"/>
</dbReference>
<reference evidence="1" key="1">
    <citation type="submission" date="2021-06" db="EMBL/GenBank/DDBJ databases">
        <authorList>
            <person name="Kallberg Y."/>
            <person name="Tangrot J."/>
            <person name="Rosling A."/>
        </authorList>
    </citation>
    <scope>NUCLEOTIDE SEQUENCE</scope>
    <source>
        <strain evidence="1">87-6 pot B 2015</strain>
    </source>
</reference>
<dbReference type="AlphaFoldDB" id="A0A9N9H5H2"/>
<dbReference type="EMBL" id="CAJVPP010004365">
    <property type="protein sequence ID" value="CAG8648728.1"/>
    <property type="molecule type" value="Genomic_DNA"/>
</dbReference>
<evidence type="ECO:0000313" key="2">
    <source>
        <dbReference type="Proteomes" id="UP000789375"/>
    </source>
</evidence>
<keyword evidence="2" id="KW-1185">Reference proteome</keyword>
<feature type="non-terminal residue" evidence="1">
    <location>
        <position position="1"/>
    </location>
</feature>
<comment type="caution">
    <text evidence="1">The sequence shown here is derived from an EMBL/GenBank/DDBJ whole genome shotgun (WGS) entry which is preliminary data.</text>
</comment>
<evidence type="ECO:0000313" key="1">
    <source>
        <dbReference type="EMBL" id="CAG8648728.1"/>
    </source>
</evidence>
<organism evidence="1 2">
    <name type="scientific">Funneliformis mosseae</name>
    <name type="common">Endomycorrhizal fungus</name>
    <name type="synonym">Glomus mosseae</name>
    <dbReference type="NCBI Taxonomy" id="27381"/>
    <lineage>
        <taxon>Eukaryota</taxon>
        <taxon>Fungi</taxon>
        <taxon>Fungi incertae sedis</taxon>
        <taxon>Mucoromycota</taxon>
        <taxon>Glomeromycotina</taxon>
        <taxon>Glomeromycetes</taxon>
        <taxon>Glomerales</taxon>
        <taxon>Glomeraceae</taxon>
        <taxon>Funneliformis</taxon>
    </lineage>
</organism>
<accession>A0A9N9H5H2</accession>
<sequence>FKRWAALAIRKKSFGRQHGIRVSRLGGYGKESYPSKLLCGRPQLQSYMKSHDM</sequence>